<comment type="similarity">
    <text evidence="1">Belongs to the sigma-70 factor family. ECF subfamily.</text>
</comment>
<evidence type="ECO:0000256" key="3">
    <source>
        <dbReference type="ARBA" id="ARBA00023082"/>
    </source>
</evidence>
<dbReference type="Gene3D" id="1.10.1740.10">
    <property type="match status" value="1"/>
</dbReference>
<evidence type="ECO:0000259" key="6">
    <source>
        <dbReference type="Pfam" id="PF04542"/>
    </source>
</evidence>
<gene>
    <name evidence="8" type="ORF">ABEG17_00060</name>
</gene>
<dbReference type="InterPro" id="IPR014284">
    <property type="entry name" value="RNA_pol_sigma-70_dom"/>
</dbReference>
<evidence type="ECO:0000256" key="2">
    <source>
        <dbReference type="ARBA" id="ARBA00023015"/>
    </source>
</evidence>
<dbReference type="InterPro" id="IPR036388">
    <property type="entry name" value="WH-like_DNA-bd_sf"/>
</dbReference>
<name>A0AAU7JTM1_9MICO</name>
<evidence type="ECO:0000256" key="1">
    <source>
        <dbReference type="ARBA" id="ARBA00010641"/>
    </source>
</evidence>
<dbReference type="PANTHER" id="PTHR43133">
    <property type="entry name" value="RNA POLYMERASE ECF-TYPE SIGMA FACTO"/>
    <property type="match status" value="1"/>
</dbReference>
<dbReference type="Pfam" id="PF04542">
    <property type="entry name" value="Sigma70_r2"/>
    <property type="match status" value="1"/>
</dbReference>
<organism evidence="8">
    <name type="scientific">Pedococcus sp. KACC 23699</name>
    <dbReference type="NCBI Taxonomy" id="3149228"/>
    <lineage>
        <taxon>Bacteria</taxon>
        <taxon>Bacillati</taxon>
        <taxon>Actinomycetota</taxon>
        <taxon>Actinomycetes</taxon>
        <taxon>Micrococcales</taxon>
        <taxon>Intrasporangiaceae</taxon>
        <taxon>Pedococcus</taxon>
    </lineage>
</organism>
<keyword evidence="4" id="KW-0238">DNA-binding</keyword>
<dbReference type="GO" id="GO:0006352">
    <property type="term" value="P:DNA-templated transcription initiation"/>
    <property type="evidence" value="ECO:0007669"/>
    <property type="project" value="InterPro"/>
</dbReference>
<dbReference type="GO" id="GO:0016987">
    <property type="term" value="F:sigma factor activity"/>
    <property type="evidence" value="ECO:0007669"/>
    <property type="project" value="UniProtKB-KW"/>
</dbReference>
<evidence type="ECO:0000256" key="5">
    <source>
        <dbReference type="ARBA" id="ARBA00023163"/>
    </source>
</evidence>
<dbReference type="EMBL" id="CP157483">
    <property type="protein sequence ID" value="XBO43762.1"/>
    <property type="molecule type" value="Genomic_DNA"/>
</dbReference>
<dbReference type="PANTHER" id="PTHR43133:SF50">
    <property type="entry name" value="ECF RNA POLYMERASE SIGMA FACTOR SIGM"/>
    <property type="match status" value="1"/>
</dbReference>
<protein>
    <submittedName>
        <fullName evidence="8">Sigma-70 family RNA polymerase sigma factor</fullName>
    </submittedName>
</protein>
<evidence type="ECO:0000256" key="4">
    <source>
        <dbReference type="ARBA" id="ARBA00023125"/>
    </source>
</evidence>
<dbReference type="AlphaFoldDB" id="A0AAU7JTM1"/>
<keyword evidence="2" id="KW-0805">Transcription regulation</keyword>
<dbReference type="CDD" id="cd06171">
    <property type="entry name" value="Sigma70_r4"/>
    <property type="match status" value="1"/>
</dbReference>
<accession>A0AAU7JTM1</accession>
<dbReference type="NCBIfam" id="TIGR02937">
    <property type="entry name" value="sigma70-ECF"/>
    <property type="match status" value="1"/>
</dbReference>
<reference evidence="8" key="1">
    <citation type="submission" date="2024-05" db="EMBL/GenBank/DDBJ databases">
        <authorList>
            <person name="Kim S."/>
            <person name="Heo J."/>
            <person name="Choi H."/>
            <person name="Choi Y."/>
            <person name="Kwon S.-W."/>
            <person name="Kim Y."/>
        </authorList>
    </citation>
    <scope>NUCLEOTIDE SEQUENCE</scope>
    <source>
        <strain evidence="8">KACC 23699</strain>
    </source>
</reference>
<dbReference type="InterPro" id="IPR007627">
    <property type="entry name" value="RNA_pol_sigma70_r2"/>
</dbReference>
<feature type="domain" description="RNA polymerase sigma-70 region 2" evidence="6">
    <location>
        <begin position="20"/>
        <end position="79"/>
    </location>
</feature>
<keyword evidence="5" id="KW-0804">Transcription</keyword>
<dbReference type="RefSeq" id="WP_406831212.1">
    <property type="nucleotide sequence ID" value="NZ_CP157483.1"/>
</dbReference>
<dbReference type="InterPro" id="IPR013249">
    <property type="entry name" value="RNA_pol_sigma70_r4_t2"/>
</dbReference>
<evidence type="ECO:0000259" key="7">
    <source>
        <dbReference type="Pfam" id="PF08281"/>
    </source>
</evidence>
<sequence>MQADDRRDYEWVFRASFTSITRTVYLIVHDQAVAEEVTQDAFIKLLGNWSSIAGYDRPEAWVRKVAIRMAVRHVGREARRPVKEARAQPFRPAVAAAPDPDVLRAVQQLAPMQRAVVVLHYFEDRPVLEIARTLQVSESTVKQHLYRARSRLAQSLGEEVGSDVR</sequence>
<dbReference type="Gene3D" id="1.10.10.10">
    <property type="entry name" value="Winged helix-like DNA-binding domain superfamily/Winged helix DNA-binding domain"/>
    <property type="match status" value="1"/>
</dbReference>
<dbReference type="SUPFAM" id="SSF88946">
    <property type="entry name" value="Sigma2 domain of RNA polymerase sigma factors"/>
    <property type="match status" value="1"/>
</dbReference>
<keyword evidence="3" id="KW-0731">Sigma factor</keyword>
<dbReference type="GO" id="GO:0003677">
    <property type="term" value="F:DNA binding"/>
    <property type="evidence" value="ECO:0007669"/>
    <property type="project" value="UniProtKB-KW"/>
</dbReference>
<dbReference type="InterPro" id="IPR013324">
    <property type="entry name" value="RNA_pol_sigma_r3/r4-like"/>
</dbReference>
<dbReference type="InterPro" id="IPR013325">
    <property type="entry name" value="RNA_pol_sigma_r2"/>
</dbReference>
<feature type="domain" description="RNA polymerase sigma factor 70 region 4 type 2" evidence="7">
    <location>
        <begin position="102"/>
        <end position="152"/>
    </location>
</feature>
<dbReference type="InterPro" id="IPR039425">
    <property type="entry name" value="RNA_pol_sigma-70-like"/>
</dbReference>
<proteinExistence type="inferred from homology"/>
<dbReference type="SUPFAM" id="SSF88659">
    <property type="entry name" value="Sigma3 and sigma4 domains of RNA polymerase sigma factors"/>
    <property type="match status" value="1"/>
</dbReference>
<evidence type="ECO:0000313" key="8">
    <source>
        <dbReference type="EMBL" id="XBO43762.1"/>
    </source>
</evidence>
<dbReference type="Pfam" id="PF08281">
    <property type="entry name" value="Sigma70_r4_2"/>
    <property type="match status" value="1"/>
</dbReference>